<dbReference type="InterPro" id="IPR017896">
    <property type="entry name" value="4Fe4S_Fe-S-bd"/>
</dbReference>
<dbReference type="PROSITE" id="PS51379">
    <property type="entry name" value="4FE4S_FER_2"/>
    <property type="match status" value="2"/>
</dbReference>
<protein>
    <recommendedName>
        <fullName evidence="6">4Fe-4S ferredoxin-type domain-containing protein</fullName>
    </recommendedName>
</protein>
<feature type="domain" description="4Fe-4S ferredoxin-type" evidence="6">
    <location>
        <begin position="40"/>
        <end position="69"/>
    </location>
</feature>
<feature type="region of interest" description="Disordered" evidence="5">
    <location>
        <begin position="113"/>
        <end position="147"/>
    </location>
</feature>
<dbReference type="PANTHER" id="PTHR43687:SF5">
    <property type="entry name" value="4FE-4S FERREDOXIN-TYPE DOMAIN-CONTAINING PROTEIN"/>
    <property type="match status" value="1"/>
</dbReference>
<evidence type="ECO:0000313" key="8">
    <source>
        <dbReference type="Proteomes" id="UP000680679"/>
    </source>
</evidence>
<dbReference type="Gene3D" id="3.30.70.3270">
    <property type="match status" value="1"/>
</dbReference>
<name>A0ABM7QN10_9GAMM</name>
<gene>
    <name evidence="7" type="ORF">Atep_18840</name>
</gene>
<reference evidence="7 8" key="1">
    <citation type="submission" date="2021-04" db="EMBL/GenBank/DDBJ databases">
        <title>Complete genome sequencing of Allochromatium tepidum strain NZ.</title>
        <authorList>
            <person name="Tsukatani Y."/>
            <person name="Mori H."/>
        </authorList>
    </citation>
    <scope>NUCLEOTIDE SEQUENCE [LARGE SCALE GENOMIC DNA]</scope>
    <source>
        <strain evidence="7 8">NZ</strain>
    </source>
</reference>
<dbReference type="InterPro" id="IPR050572">
    <property type="entry name" value="Fe-S_Ferredoxin"/>
</dbReference>
<evidence type="ECO:0000256" key="3">
    <source>
        <dbReference type="ARBA" id="ARBA00023004"/>
    </source>
</evidence>
<keyword evidence="4" id="KW-0411">Iron-sulfur</keyword>
<evidence type="ECO:0000259" key="6">
    <source>
        <dbReference type="PROSITE" id="PS51379"/>
    </source>
</evidence>
<proteinExistence type="predicted"/>
<evidence type="ECO:0000256" key="1">
    <source>
        <dbReference type="ARBA" id="ARBA00022485"/>
    </source>
</evidence>
<organism evidence="7 8">
    <name type="scientific">Allochromatium tepidum</name>
    <dbReference type="NCBI Taxonomy" id="553982"/>
    <lineage>
        <taxon>Bacteria</taxon>
        <taxon>Pseudomonadati</taxon>
        <taxon>Pseudomonadota</taxon>
        <taxon>Gammaproteobacteria</taxon>
        <taxon>Chromatiales</taxon>
        <taxon>Chromatiaceae</taxon>
        <taxon>Allochromatium</taxon>
    </lineage>
</organism>
<evidence type="ECO:0000256" key="5">
    <source>
        <dbReference type="SAM" id="MobiDB-lite"/>
    </source>
</evidence>
<dbReference type="PANTHER" id="PTHR43687">
    <property type="entry name" value="ADENYLYLSULFATE REDUCTASE, BETA SUBUNIT"/>
    <property type="match status" value="1"/>
</dbReference>
<dbReference type="SUPFAM" id="SSF54862">
    <property type="entry name" value="4Fe-4S ferredoxins"/>
    <property type="match status" value="1"/>
</dbReference>
<dbReference type="RefSeq" id="WP_213378337.1">
    <property type="nucleotide sequence ID" value="NZ_AP024563.1"/>
</dbReference>
<evidence type="ECO:0000256" key="4">
    <source>
        <dbReference type="ARBA" id="ARBA00023014"/>
    </source>
</evidence>
<feature type="domain" description="4Fe-4S ferredoxin-type" evidence="6">
    <location>
        <begin position="71"/>
        <end position="100"/>
    </location>
</feature>
<sequence length="147" mass="16542">MSWSWSIQPISSLVTRSALAKPATRPYPVERRTPYARTRGHIEFRIDDCNFCTICAHKCPTLAIQVNKQDKTWAIDHSRCILCGICVEDCREGCITLSPLPCPPMRAKEVLSFRQEHAPPPPRETVAVEPPSRTSEPRRSDNSVSSP</sequence>
<accession>A0ABM7QN10</accession>
<keyword evidence="1" id="KW-0004">4Fe-4S</keyword>
<evidence type="ECO:0000256" key="2">
    <source>
        <dbReference type="ARBA" id="ARBA00022723"/>
    </source>
</evidence>
<dbReference type="Pfam" id="PF13187">
    <property type="entry name" value="Fer4_9"/>
    <property type="match status" value="1"/>
</dbReference>
<keyword evidence="8" id="KW-1185">Reference proteome</keyword>
<evidence type="ECO:0000313" key="7">
    <source>
        <dbReference type="EMBL" id="BCU07207.1"/>
    </source>
</evidence>
<keyword evidence="3" id="KW-0408">Iron</keyword>
<dbReference type="EMBL" id="AP024563">
    <property type="protein sequence ID" value="BCU07207.1"/>
    <property type="molecule type" value="Genomic_DNA"/>
</dbReference>
<dbReference type="Proteomes" id="UP000680679">
    <property type="component" value="Chromosome"/>
</dbReference>
<keyword evidence="2" id="KW-0479">Metal-binding</keyword>